<dbReference type="InterPro" id="IPR028356">
    <property type="entry name" value="UDPglc_DH_euk"/>
</dbReference>
<accession>A0A3P7LXK5</accession>
<dbReference type="GO" id="GO:0051287">
    <property type="term" value="F:NAD binding"/>
    <property type="evidence" value="ECO:0007669"/>
    <property type="project" value="InterPro"/>
</dbReference>
<name>A0A3P7LXK5_DIBLA</name>
<dbReference type="PANTHER" id="PTHR11374:SF3">
    <property type="entry name" value="UDP-GLUCOSE 6-DEHYDROGENASE"/>
    <property type="match status" value="1"/>
</dbReference>
<evidence type="ECO:0000313" key="4">
    <source>
        <dbReference type="Proteomes" id="UP000281553"/>
    </source>
</evidence>
<gene>
    <name evidence="3" type="ORF">DILT_LOCUS11614</name>
</gene>
<feature type="domain" description="UDP-glucose/GDP-mannose dehydrogenase N-terminal" evidence="2">
    <location>
        <begin position="12"/>
        <end position="60"/>
    </location>
</feature>
<dbReference type="SUPFAM" id="SSF51735">
    <property type="entry name" value="NAD(P)-binding Rossmann-fold domains"/>
    <property type="match status" value="1"/>
</dbReference>
<evidence type="ECO:0000313" key="3">
    <source>
        <dbReference type="EMBL" id="VDN15783.1"/>
    </source>
</evidence>
<dbReference type="OrthoDB" id="5059218at2759"/>
<dbReference type="PANTHER" id="PTHR11374">
    <property type="entry name" value="UDP-GLUCOSE DEHYDROGENASE/UDP-MANNAC DEHYDROGENASE"/>
    <property type="match status" value="1"/>
</dbReference>
<proteinExistence type="predicted"/>
<dbReference type="EMBL" id="UYRU01063625">
    <property type="protein sequence ID" value="VDN15783.1"/>
    <property type="molecule type" value="Genomic_DNA"/>
</dbReference>
<organism evidence="3 4">
    <name type="scientific">Dibothriocephalus latus</name>
    <name type="common">Fish tapeworm</name>
    <name type="synonym">Diphyllobothrium latum</name>
    <dbReference type="NCBI Taxonomy" id="60516"/>
    <lineage>
        <taxon>Eukaryota</taxon>
        <taxon>Metazoa</taxon>
        <taxon>Spiralia</taxon>
        <taxon>Lophotrochozoa</taxon>
        <taxon>Platyhelminthes</taxon>
        <taxon>Cestoda</taxon>
        <taxon>Eucestoda</taxon>
        <taxon>Diphyllobothriidea</taxon>
        <taxon>Diphyllobothriidae</taxon>
        <taxon>Dibothriocephalus</taxon>
    </lineage>
</organism>
<dbReference type="Proteomes" id="UP000281553">
    <property type="component" value="Unassembled WGS sequence"/>
</dbReference>
<dbReference type="Pfam" id="PF03721">
    <property type="entry name" value="UDPG_MGDP_dh_N"/>
    <property type="match status" value="1"/>
</dbReference>
<dbReference type="InterPro" id="IPR036291">
    <property type="entry name" value="NAD(P)-bd_dom_sf"/>
</dbReference>
<dbReference type="AlphaFoldDB" id="A0A3P7LXK5"/>
<keyword evidence="4" id="KW-1185">Reference proteome</keyword>
<sequence>MNAGDNQVQPRKICGIGAGILGVPTCAVLAIQCPEIQVHVVDEDQDLVTRWNSEYLPIDEVSTFINSISNFHIGLPMNIITFTDFWISVPVSP</sequence>
<evidence type="ECO:0000256" key="1">
    <source>
        <dbReference type="ARBA" id="ARBA00047473"/>
    </source>
</evidence>
<dbReference type="GO" id="GO:0006024">
    <property type="term" value="P:glycosaminoglycan biosynthetic process"/>
    <property type="evidence" value="ECO:0007669"/>
    <property type="project" value="TreeGrafter"/>
</dbReference>
<protein>
    <recommendedName>
        <fullName evidence="2">UDP-glucose/GDP-mannose dehydrogenase N-terminal domain-containing protein</fullName>
    </recommendedName>
</protein>
<reference evidence="3 4" key="1">
    <citation type="submission" date="2018-11" db="EMBL/GenBank/DDBJ databases">
        <authorList>
            <consortium name="Pathogen Informatics"/>
        </authorList>
    </citation>
    <scope>NUCLEOTIDE SEQUENCE [LARGE SCALE GENOMIC DNA]</scope>
</reference>
<dbReference type="InterPro" id="IPR001732">
    <property type="entry name" value="UDP-Glc/GDP-Man_DH_N"/>
</dbReference>
<dbReference type="GO" id="GO:0003979">
    <property type="term" value="F:UDP-glucose 6-dehydrogenase activity"/>
    <property type="evidence" value="ECO:0007669"/>
    <property type="project" value="UniProtKB-EC"/>
</dbReference>
<comment type="catalytic activity">
    <reaction evidence="1">
        <text>UDP-alpha-D-glucose + 2 NAD(+) + H2O = UDP-alpha-D-glucuronate + 2 NADH + 3 H(+)</text>
        <dbReference type="Rhea" id="RHEA:23596"/>
        <dbReference type="ChEBI" id="CHEBI:15377"/>
        <dbReference type="ChEBI" id="CHEBI:15378"/>
        <dbReference type="ChEBI" id="CHEBI:57540"/>
        <dbReference type="ChEBI" id="CHEBI:57945"/>
        <dbReference type="ChEBI" id="CHEBI:58052"/>
        <dbReference type="ChEBI" id="CHEBI:58885"/>
        <dbReference type="EC" id="1.1.1.22"/>
    </reaction>
</comment>
<evidence type="ECO:0000259" key="2">
    <source>
        <dbReference type="Pfam" id="PF03721"/>
    </source>
</evidence>
<dbReference type="GO" id="GO:0005634">
    <property type="term" value="C:nucleus"/>
    <property type="evidence" value="ECO:0007669"/>
    <property type="project" value="TreeGrafter"/>
</dbReference>
<dbReference type="Gene3D" id="3.40.50.720">
    <property type="entry name" value="NAD(P)-binding Rossmann-like Domain"/>
    <property type="match status" value="1"/>
</dbReference>